<sequence length="55" mass="6170">MAFDQTHRGHFAYDASIDKVKLQWGATGNDDVVAICRKPEACSSKRSQNNCRLTQ</sequence>
<dbReference type="EMBL" id="JBBKZV010000001">
    <property type="protein sequence ID" value="MEJ8820925.1"/>
    <property type="molecule type" value="Genomic_DNA"/>
</dbReference>
<dbReference type="Proteomes" id="UP001363010">
    <property type="component" value="Unassembled WGS sequence"/>
</dbReference>
<accession>A0ABU8VT40</accession>
<reference evidence="1 2" key="1">
    <citation type="submission" date="2024-03" db="EMBL/GenBank/DDBJ databases">
        <title>Novel species of the genus Variovorax.</title>
        <authorList>
            <person name="Liu Q."/>
            <person name="Xin Y.-H."/>
        </authorList>
    </citation>
    <scope>NUCLEOTIDE SEQUENCE [LARGE SCALE GENOMIC DNA]</scope>
    <source>
        <strain evidence="1 2">KACC 18501</strain>
    </source>
</reference>
<name>A0ABU8VT40_9BURK</name>
<comment type="caution">
    <text evidence="1">The sequence shown here is derived from an EMBL/GenBank/DDBJ whole genome shotgun (WGS) entry which is preliminary data.</text>
</comment>
<dbReference type="RefSeq" id="WP_340361952.1">
    <property type="nucleotide sequence ID" value="NZ_JBBKZV010000001.1"/>
</dbReference>
<protein>
    <submittedName>
        <fullName evidence="1">Uncharacterized protein</fullName>
    </submittedName>
</protein>
<gene>
    <name evidence="1" type="ORF">WKW80_02595</name>
</gene>
<evidence type="ECO:0000313" key="2">
    <source>
        <dbReference type="Proteomes" id="UP001363010"/>
    </source>
</evidence>
<evidence type="ECO:0000313" key="1">
    <source>
        <dbReference type="EMBL" id="MEJ8820925.1"/>
    </source>
</evidence>
<keyword evidence="2" id="KW-1185">Reference proteome</keyword>
<organism evidence="1 2">
    <name type="scientific">Variovorax humicola</name>
    <dbReference type="NCBI Taxonomy" id="1769758"/>
    <lineage>
        <taxon>Bacteria</taxon>
        <taxon>Pseudomonadati</taxon>
        <taxon>Pseudomonadota</taxon>
        <taxon>Betaproteobacteria</taxon>
        <taxon>Burkholderiales</taxon>
        <taxon>Comamonadaceae</taxon>
        <taxon>Variovorax</taxon>
    </lineage>
</organism>
<proteinExistence type="predicted"/>